<keyword evidence="10" id="KW-1185">Reference proteome</keyword>
<keyword evidence="5" id="KW-1133">Transmembrane helix</keyword>
<sequence>MRASCAPGASCCKRCKRAASRPAPYPPSAPASCPRAATSFQESKHVAAPLSGNGTSAAAAHRTSPLSAFADRWIPKLVLAPSVAIALIFIYGFIAVTGYLSLTNSRLLPNYDFDGFGRYSDLFQNDVWWTSAANLGWFGLPFIVICVVLGLFLAILLDQKIRNEGALRAVFLYPMALSFIVTGTAWQWILNPGLGLEKVMHDWGFTSFSFGWLDDPDKAIFCVVIAAVWQSTGFVMALFLAGLRGVDSEIFKAAQVDGATLPTIYRKIVIPSMRPVFFSVLLILCHITIKTFDLVVALTAGGPGTSSSLPAMFMYTFSFNRGQLGVGAASSVMMLATVVAVLVPLMYLESRSTRNAA</sequence>
<feature type="domain" description="ABC transmembrane type-1" evidence="8">
    <location>
        <begin position="132"/>
        <end position="347"/>
    </location>
</feature>
<dbReference type="InterPro" id="IPR051393">
    <property type="entry name" value="ABC_transporter_permease"/>
</dbReference>
<evidence type="ECO:0000256" key="5">
    <source>
        <dbReference type="ARBA" id="ARBA00022989"/>
    </source>
</evidence>
<gene>
    <name evidence="9" type="ordered locus">BTH_I1554</name>
</gene>
<evidence type="ECO:0000256" key="1">
    <source>
        <dbReference type="ARBA" id="ARBA00004651"/>
    </source>
</evidence>
<dbReference type="KEGG" id="bte:BTH_I1554"/>
<evidence type="ECO:0000256" key="4">
    <source>
        <dbReference type="ARBA" id="ARBA00022692"/>
    </source>
</evidence>
<dbReference type="PANTHER" id="PTHR30193">
    <property type="entry name" value="ABC TRANSPORTER PERMEASE PROTEIN"/>
    <property type="match status" value="1"/>
</dbReference>
<dbReference type="GO" id="GO:0005886">
    <property type="term" value="C:plasma membrane"/>
    <property type="evidence" value="ECO:0007669"/>
    <property type="project" value="UniProtKB-SubCell"/>
</dbReference>
<evidence type="ECO:0000256" key="6">
    <source>
        <dbReference type="ARBA" id="ARBA00023136"/>
    </source>
</evidence>
<comment type="similarity">
    <text evidence="7">Belongs to the binding-protein-dependent transport system permease family.</text>
</comment>
<keyword evidence="6" id="KW-0472">Membrane</keyword>
<dbReference type="Pfam" id="PF00528">
    <property type="entry name" value="BPD_transp_1"/>
    <property type="match status" value="1"/>
</dbReference>
<dbReference type="GO" id="GO:0055085">
    <property type="term" value="P:transmembrane transport"/>
    <property type="evidence" value="ECO:0007669"/>
    <property type="project" value="InterPro"/>
</dbReference>
<dbReference type="Proteomes" id="UP000001930">
    <property type="component" value="Chromosome I"/>
</dbReference>
<dbReference type="SUPFAM" id="SSF161098">
    <property type="entry name" value="MetI-like"/>
    <property type="match status" value="1"/>
</dbReference>
<dbReference type="EMBL" id="CP000086">
    <property type="protein sequence ID" value="ABC39466.1"/>
    <property type="molecule type" value="Genomic_DNA"/>
</dbReference>
<evidence type="ECO:0000313" key="9">
    <source>
        <dbReference type="EMBL" id="ABC39466.1"/>
    </source>
</evidence>
<evidence type="ECO:0000313" key="10">
    <source>
        <dbReference type="Proteomes" id="UP000001930"/>
    </source>
</evidence>
<evidence type="ECO:0000256" key="7">
    <source>
        <dbReference type="RuleBase" id="RU363032"/>
    </source>
</evidence>
<dbReference type="Gene3D" id="1.10.3720.10">
    <property type="entry name" value="MetI-like"/>
    <property type="match status" value="1"/>
</dbReference>
<organism evidence="9 10">
    <name type="scientific">Burkholderia thailandensis (strain ATCC 700388 / DSM 13276 / CCUG 48851 / CIP 106301 / E264)</name>
    <dbReference type="NCBI Taxonomy" id="271848"/>
    <lineage>
        <taxon>Bacteria</taxon>
        <taxon>Pseudomonadati</taxon>
        <taxon>Pseudomonadota</taxon>
        <taxon>Betaproteobacteria</taxon>
        <taxon>Burkholderiales</taxon>
        <taxon>Burkholderiaceae</taxon>
        <taxon>Burkholderia</taxon>
        <taxon>pseudomallei group</taxon>
    </lineage>
</organism>
<proteinExistence type="inferred from homology"/>
<protein>
    <submittedName>
        <fullName evidence="9">ABC transporter, membrane permease</fullName>
    </submittedName>
</protein>
<accession>Q2SYA1</accession>
<reference evidence="9 10" key="1">
    <citation type="journal article" date="2005" name="BMC Genomics">
        <title>Bacterial genome adaptation to niches: divergence of the potential virulence genes in three Burkholderia species of different survival strategies.</title>
        <authorList>
            <person name="Kim H.S."/>
            <person name="Schell M.A."/>
            <person name="Yu Y."/>
            <person name="Ulrich R.L."/>
            <person name="Sarria S.H."/>
            <person name="Nierman W.C."/>
            <person name="DeShazer D."/>
        </authorList>
    </citation>
    <scope>NUCLEOTIDE SEQUENCE [LARGE SCALE GENOMIC DNA]</scope>
    <source>
        <strain evidence="10">ATCC 700388 / DSM 13276 / CCUG 48851 / CIP 106301 / E264</strain>
    </source>
</reference>
<keyword evidence="2 7" id="KW-0813">Transport</keyword>
<evidence type="ECO:0000256" key="2">
    <source>
        <dbReference type="ARBA" id="ARBA00022448"/>
    </source>
</evidence>
<dbReference type="CDD" id="cd06261">
    <property type="entry name" value="TM_PBP2"/>
    <property type="match status" value="1"/>
</dbReference>
<dbReference type="AlphaFoldDB" id="Q2SYA1"/>
<evidence type="ECO:0000259" key="8">
    <source>
        <dbReference type="PROSITE" id="PS50928"/>
    </source>
</evidence>
<dbReference type="PROSITE" id="PS50928">
    <property type="entry name" value="ABC_TM1"/>
    <property type="match status" value="1"/>
</dbReference>
<keyword evidence="3" id="KW-1003">Cell membrane</keyword>
<evidence type="ECO:0000256" key="3">
    <source>
        <dbReference type="ARBA" id="ARBA00022475"/>
    </source>
</evidence>
<name>Q2SYA1_BURTA</name>
<comment type="subcellular location">
    <subcellularLocation>
        <location evidence="1 7">Cell membrane</location>
        <topology evidence="1 7">Multi-pass membrane protein</topology>
    </subcellularLocation>
</comment>
<dbReference type="PANTHER" id="PTHR30193:SF42">
    <property type="entry name" value="ABC TRANSPORTER PERMEASE PROTEIN"/>
    <property type="match status" value="1"/>
</dbReference>
<dbReference type="InterPro" id="IPR035906">
    <property type="entry name" value="MetI-like_sf"/>
</dbReference>
<keyword evidence="4" id="KW-0812">Transmembrane</keyword>
<dbReference type="InterPro" id="IPR000515">
    <property type="entry name" value="MetI-like"/>
</dbReference>
<dbReference type="HOGENOM" id="CLU_016047_0_0_4"/>